<dbReference type="PROSITE" id="PS50865">
    <property type="entry name" value="ZF_MYND_2"/>
    <property type="match status" value="1"/>
</dbReference>
<dbReference type="Proteomes" id="UP000747110">
    <property type="component" value="Unassembled WGS sequence"/>
</dbReference>
<dbReference type="InterPro" id="IPR002893">
    <property type="entry name" value="Znf_MYND"/>
</dbReference>
<organism evidence="1 2">
    <name type="scientific">Volvox reticuliferus</name>
    <dbReference type="NCBI Taxonomy" id="1737510"/>
    <lineage>
        <taxon>Eukaryota</taxon>
        <taxon>Viridiplantae</taxon>
        <taxon>Chlorophyta</taxon>
        <taxon>core chlorophytes</taxon>
        <taxon>Chlorophyceae</taxon>
        <taxon>CS clade</taxon>
        <taxon>Chlamydomonadales</taxon>
        <taxon>Volvocaceae</taxon>
        <taxon>Volvox</taxon>
    </lineage>
</organism>
<dbReference type="PROSITE" id="PS01360">
    <property type="entry name" value="ZF_MYND_1"/>
    <property type="match status" value="1"/>
</dbReference>
<dbReference type="SUPFAM" id="SSF144232">
    <property type="entry name" value="HIT/MYND zinc finger-like"/>
    <property type="match status" value="1"/>
</dbReference>
<dbReference type="Pfam" id="PF01753">
    <property type="entry name" value="zf-MYND"/>
    <property type="match status" value="1"/>
</dbReference>
<dbReference type="OrthoDB" id="530530at2759"/>
<gene>
    <name evidence="1" type="ORF">Vretifemale_4245</name>
</gene>
<reference evidence="1" key="1">
    <citation type="journal article" date="2021" name="Proc. Natl. Acad. Sci. U.S.A.">
        <title>Three genomes in the algal genus Volvox reveal the fate of a haploid sex-determining region after a transition to homothallism.</title>
        <authorList>
            <person name="Yamamoto K."/>
            <person name="Hamaji T."/>
            <person name="Kawai-Toyooka H."/>
            <person name="Matsuzaki R."/>
            <person name="Takahashi F."/>
            <person name="Nishimura Y."/>
            <person name="Kawachi M."/>
            <person name="Noguchi H."/>
            <person name="Minakuchi Y."/>
            <person name="Umen J.G."/>
            <person name="Toyoda A."/>
            <person name="Nozaki H."/>
        </authorList>
    </citation>
    <scope>NUCLEOTIDE SEQUENCE</scope>
    <source>
        <strain evidence="1">NIES-3786</strain>
    </source>
</reference>
<evidence type="ECO:0000313" key="1">
    <source>
        <dbReference type="EMBL" id="GIL74221.1"/>
    </source>
</evidence>
<evidence type="ECO:0000313" key="2">
    <source>
        <dbReference type="Proteomes" id="UP000747110"/>
    </source>
</evidence>
<sequence>MAASQLWYVPHRPDLVLLAPCDEDGPLPCPGSMYVSVDHLQPPERPENKWRHPRTTAFLTCYGDIGRQQPRVVRCACSHKPCKLRGLREGGGVPDELIPVDWSTKYVLPPNDPIHTASEGRRANAVQLWLDCTARAEKELPCAEGQEHPAEDKVLRAAEVMLTDYLKGRVCYNCNVPSTKMQKCGRCQQARYCSKECQRAQWGAHKPECTPKTSAVTTTAADAAEKEAPAAATSDAAIVTAAAGALSAAAPSPAEAEATSATPAAAAGGAEGPPGDAVPAVAPDACP</sequence>
<keyword evidence="2" id="KW-1185">Reference proteome</keyword>
<name>A0A8J4G3S0_9CHLO</name>
<comment type="caution">
    <text evidence="1">The sequence shown here is derived from an EMBL/GenBank/DDBJ whole genome shotgun (WGS) entry which is preliminary data.</text>
</comment>
<proteinExistence type="predicted"/>
<dbReference type="EMBL" id="BNCP01000006">
    <property type="protein sequence ID" value="GIL74221.1"/>
    <property type="molecule type" value="Genomic_DNA"/>
</dbReference>
<dbReference type="Gene3D" id="6.10.140.2220">
    <property type="match status" value="1"/>
</dbReference>
<dbReference type="AlphaFoldDB" id="A0A8J4G3S0"/>
<accession>A0A8J4G3S0</accession>
<protein>
    <submittedName>
        <fullName evidence="1">Uncharacterized protein</fullName>
    </submittedName>
</protein>